<feature type="signal peptide" evidence="1">
    <location>
        <begin position="1"/>
        <end position="23"/>
    </location>
</feature>
<feature type="domain" description="Beta-lactamase-related" evidence="2">
    <location>
        <begin position="29"/>
        <end position="380"/>
    </location>
</feature>
<organism evidence="4 5">
    <name type="scientific">Lysobacter soli</name>
    <dbReference type="NCBI Taxonomy" id="453783"/>
    <lineage>
        <taxon>Bacteria</taxon>
        <taxon>Pseudomonadati</taxon>
        <taxon>Pseudomonadota</taxon>
        <taxon>Gammaproteobacteria</taxon>
        <taxon>Lysobacterales</taxon>
        <taxon>Lysobacteraceae</taxon>
        <taxon>Lysobacter</taxon>
    </lineage>
</organism>
<dbReference type="PANTHER" id="PTHR46825:SF15">
    <property type="entry name" value="BETA-LACTAMASE-RELATED DOMAIN-CONTAINING PROTEIN"/>
    <property type="match status" value="1"/>
</dbReference>
<dbReference type="GO" id="GO:0016787">
    <property type="term" value="F:hydrolase activity"/>
    <property type="evidence" value="ECO:0007669"/>
    <property type="project" value="UniProtKB-KW"/>
</dbReference>
<dbReference type="InterPro" id="IPR021860">
    <property type="entry name" value="Peptidase_S12_Pab87-rel_C"/>
</dbReference>
<dbReference type="InterPro" id="IPR050491">
    <property type="entry name" value="AmpC-like"/>
</dbReference>
<dbReference type="Pfam" id="PF00144">
    <property type="entry name" value="Beta-lactamase"/>
    <property type="match status" value="1"/>
</dbReference>
<keyword evidence="4" id="KW-0378">Hydrolase</keyword>
<evidence type="ECO:0000313" key="4">
    <source>
        <dbReference type="EMBL" id="RDY67017.1"/>
    </source>
</evidence>
<dbReference type="AlphaFoldDB" id="A0A3D8VC74"/>
<dbReference type="RefSeq" id="WP_115842389.1">
    <property type="nucleotide sequence ID" value="NZ_CP183976.1"/>
</dbReference>
<name>A0A3D8VC74_9GAMM</name>
<feature type="domain" description="Peptidase S12 Pab87-related C-terminal" evidence="3">
    <location>
        <begin position="425"/>
        <end position="527"/>
    </location>
</feature>
<proteinExistence type="predicted"/>
<comment type="caution">
    <text evidence="4">The sequence shown here is derived from an EMBL/GenBank/DDBJ whole genome shotgun (WGS) entry which is preliminary data.</text>
</comment>
<dbReference type="PANTHER" id="PTHR46825">
    <property type="entry name" value="D-ALANYL-D-ALANINE-CARBOXYPEPTIDASE/ENDOPEPTIDASE AMPH"/>
    <property type="match status" value="1"/>
</dbReference>
<dbReference type="Proteomes" id="UP000256829">
    <property type="component" value="Unassembled WGS sequence"/>
</dbReference>
<dbReference type="Gene3D" id="2.40.128.600">
    <property type="match status" value="1"/>
</dbReference>
<evidence type="ECO:0000259" key="2">
    <source>
        <dbReference type="Pfam" id="PF00144"/>
    </source>
</evidence>
<evidence type="ECO:0000259" key="3">
    <source>
        <dbReference type="Pfam" id="PF11954"/>
    </source>
</evidence>
<keyword evidence="1" id="KW-0732">Signal</keyword>
<protein>
    <submittedName>
        <fullName evidence="4">Serine hydrolase</fullName>
    </submittedName>
</protein>
<accession>A0A3D8VC74</accession>
<evidence type="ECO:0000256" key="1">
    <source>
        <dbReference type="SAM" id="SignalP"/>
    </source>
</evidence>
<evidence type="ECO:0000313" key="5">
    <source>
        <dbReference type="Proteomes" id="UP000256829"/>
    </source>
</evidence>
<dbReference type="Pfam" id="PF11954">
    <property type="entry name" value="DUF3471"/>
    <property type="match status" value="1"/>
</dbReference>
<keyword evidence="5" id="KW-1185">Reference proteome</keyword>
<dbReference type="InterPro" id="IPR001466">
    <property type="entry name" value="Beta-lactam-related"/>
</dbReference>
<sequence length="538" mass="57898">MTLFAPVRLAALAAALCTLPAFAAPPPDLDARVDAAMREHGVPGMAIAIVENGKPVLAKGYGVRKLGGTERVDADTIFPTGSTGKAITAAALAVLVDDGKLGWDDKVIDHMPWFRMYDPWVTSEMTVRDLLVHRSGLGLGAGDLMFVPSSSRSRADTVRALRHLKPATSFRSGYAYDNLLYAVAGQLIEEVSGQTWEVFTRERVLKPAGMVDSVTEQAARFANPNRAWPHARTSGVMRGMGPQAVLDERKTLGDNGAPAGGLSSSANDMAHWLQVQLGKGTWTNDAGAPVKVFSEAQSKQMWTPAVLTPTPTWPGKLASAAPKFSSYALGWNVRDYRGEKMLDHGGAVFGVQAYVAMIPDRNFGVAVLMNSEDTQAMRGVALEIIDHALGLPETDWVAAFDEFMDLRIEGGLKALDAAAKTKPASGGKPSLPIAQYAGRYSDAWYGPIGITNDKGGLRIDFTQTPGMAGRLEHVHHDTFRTVWDDATIEPAFVTFGLGAEGKVDRITLKAASPIADFSYDYQDLLFTPLADEVKQLPK</sequence>
<dbReference type="SUPFAM" id="SSF56601">
    <property type="entry name" value="beta-lactamase/transpeptidase-like"/>
    <property type="match status" value="1"/>
</dbReference>
<dbReference type="EMBL" id="QTJR01000006">
    <property type="protein sequence ID" value="RDY67017.1"/>
    <property type="molecule type" value="Genomic_DNA"/>
</dbReference>
<reference evidence="4 5" key="1">
    <citation type="submission" date="2018-08" db="EMBL/GenBank/DDBJ databases">
        <title>Lysobacter soli KCTC 22011, whole genome shotgun sequence.</title>
        <authorList>
            <person name="Zhang X."/>
            <person name="Feng G."/>
            <person name="Zhu H."/>
        </authorList>
    </citation>
    <scope>NUCLEOTIDE SEQUENCE [LARGE SCALE GENOMIC DNA]</scope>
    <source>
        <strain evidence="4 5">KCTC 22011</strain>
    </source>
</reference>
<feature type="chain" id="PRO_5017755594" evidence="1">
    <location>
        <begin position="24"/>
        <end position="538"/>
    </location>
</feature>
<dbReference type="Gene3D" id="3.40.710.10">
    <property type="entry name" value="DD-peptidase/beta-lactamase superfamily"/>
    <property type="match status" value="1"/>
</dbReference>
<dbReference type="InterPro" id="IPR012338">
    <property type="entry name" value="Beta-lactam/transpept-like"/>
</dbReference>
<gene>
    <name evidence="4" type="ORF">DX912_10055</name>
</gene>